<reference evidence="1 2" key="1">
    <citation type="journal article" date="2012" name="J. Virol.">
        <title>Genome of Klebsiella sp.-Infecting Bacteriophage vB_KleM_RaK2.</title>
        <authorList>
            <person name="Simoliunas E."/>
            <person name="Kaliniene L."/>
            <person name="Truncaite L."/>
            <person name="Klausa V."/>
            <person name="Zajanckauskaite A."/>
            <person name="Meskys R."/>
        </authorList>
    </citation>
    <scope>NUCLEOTIDE SEQUENCE [LARGE SCALE GENOMIC DNA]</scope>
</reference>
<sequence>MAKQAKKKVQEAPVKVKKAKTEKLSKEERVSALYKAEAQTTLQTLRKKGVLTRRQQRMIAYTKGLGGVKGVPLVNTYEVEKKGDKKVVVHKLQQWHRI</sequence>
<proteinExistence type="predicted"/>
<dbReference type="KEGG" id="vg:14013095"/>
<keyword evidence="2" id="KW-1185">Reference proteome</keyword>
<dbReference type="RefSeq" id="YP_007007662.1">
    <property type="nucleotide sequence ID" value="NC_019526.1"/>
</dbReference>
<dbReference type="EMBL" id="JQ513383">
    <property type="protein sequence ID" value="AFA44780.1"/>
    <property type="molecule type" value="Genomic_DNA"/>
</dbReference>
<organism evidence="1 2">
    <name type="scientific">Klebsiella phage vB_KleM_RaK2</name>
    <dbReference type="NCBI Taxonomy" id="1147094"/>
    <lineage>
        <taxon>Viruses</taxon>
        <taxon>Duplodnaviria</taxon>
        <taxon>Heunggongvirae</taxon>
        <taxon>Uroviricota</taxon>
        <taxon>Caudoviricetes</taxon>
        <taxon>Alcyoneusvirus</taxon>
        <taxon>Alcyoneusvirus RaK2</taxon>
    </lineage>
</organism>
<dbReference type="GeneID" id="14013095"/>
<accession>H6X4W4</accession>
<name>H6X4W4_9CAUD</name>
<dbReference type="Proteomes" id="UP000007524">
    <property type="component" value="Segment"/>
</dbReference>
<protein>
    <submittedName>
        <fullName evidence="1">Uncharacterized protein</fullName>
    </submittedName>
</protein>
<evidence type="ECO:0000313" key="1">
    <source>
        <dbReference type="EMBL" id="AFA44780.1"/>
    </source>
</evidence>
<gene>
    <name evidence="1" type="ORF">RaK2_00507</name>
</gene>
<evidence type="ECO:0000313" key="2">
    <source>
        <dbReference type="Proteomes" id="UP000007524"/>
    </source>
</evidence>